<evidence type="ECO:0000256" key="1">
    <source>
        <dbReference type="SAM" id="MobiDB-lite"/>
    </source>
</evidence>
<evidence type="ECO:0000313" key="3">
    <source>
        <dbReference type="EMBL" id="NIK89274.1"/>
    </source>
</evidence>
<gene>
    <name evidence="3" type="ORF">FHS83_002592</name>
</gene>
<evidence type="ECO:0000256" key="2">
    <source>
        <dbReference type="SAM" id="Phobius"/>
    </source>
</evidence>
<protein>
    <submittedName>
        <fullName evidence="3">Uncharacterized protein</fullName>
    </submittedName>
</protein>
<dbReference type="AlphaFoldDB" id="A0A846N015"/>
<feature type="region of interest" description="Disordered" evidence="1">
    <location>
        <begin position="181"/>
        <end position="209"/>
    </location>
</feature>
<dbReference type="EMBL" id="JAASRM010000001">
    <property type="protein sequence ID" value="NIK89274.1"/>
    <property type="molecule type" value="Genomic_DNA"/>
</dbReference>
<keyword evidence="4" id="KW-1185">Reference proteome</keyword>
<keyword evidence="2" id="KW-1133">Transmembrane helix</keyword>
<proteinExistence type="predicted"/>
<sequence>MAAGNWTWLELAKLLAQSFTPIALVILGLFVQRALKRFEHKQWRNQKLIERKLQVYDKLAPLFNTLLCYYTFVGTWKEHSPADIIKLKREIDGLVHLNKPLFEKEFSEAAEAFEAICFEMYTGMGKDARLRTFRNDHNEGYRGAWEASWDECYSNDPVDPPLVRIAYDRVIAAMVDEIRGPDQRPAASPHPKTLWRFRPPRKGEVKVPT</sequence>
<keyword evidence="2" id="KW-0812">Transmembrane</keyword>
<keyword evidence="2" id="KW-0472">Membrane</keyword>
<comment type="caution">
    <text evidence="3">The sequence shown here is derived from an EMBL/GenBank/DDBJ whole genome shotgun (WGS) entry which is preliminary data.</text>
</comment>
<name>A0A846N015_9PROT</name>
<reference evidence="3 4" key="1">
    <citation type="submission" date="2020-03" db="EMBL/GenBank/DDBJ databases">
        <title>Genomic Encyclopedia of Type Strains, Phase IV (KMG-IV): sequencing the most valuable type-strain genomes for metagenomic binning, comparative biology and taxonomic classification.</title>
        <authorList>
            <person name="Goeker M."/>
        </authorList>
    </citation>
    <scope>NUCLEOTIDE SEQUENCE [LARGE SCALE GENOMIC DNA]</scope>
    <source>
        <strain evidence="3 4">DSM 19867</strain>
    </source>
</reference>
<accession>A0A846N015</accession>
<organism evidence="3 4">
    <name type="scientific">Rhizomicrobium palustre</name>
    <dbReference type="NCBI Taxonomy" id="189966"/>
    <lineage>
        <taxon>Bacteria</taxon>
        <taxon>Pseudomonadati</taxon>
        <taxon>Pseudomonadota</taxon>
        <taxon>Alphaproteobacteria</taxon>
        <taxon>Micropepsales</taxon>
        <taxon>Micropepsaceae</taxon>
        <taxon>Rhizomicrobium</taxon>
    </lineage>
</organism>
<evidence type="ECO:0000313" key="4">
    <source>
        <dbReference type="Proteomes" id="UP000570514"/>
    </source>
</evidence>
<dbReference type="Proteomes" id="UP000570514">
    <property type="component" value="Unassembled WGS sequence"/>
</dbReference>
<dbReference type="RefSeq" id="WP_167083378.1">
    <property type="nucleotide sequence ID" value="NZ_BAAADC010000001.1"/>
</dbReference>
<feature type="transmembrane region" description="Helical" evidence="2">
    <location>
        <begin position="14"/>
        <end position="35"/>
    </location>
</feature>